<proteinExistence type="predicted"/>
<dbReference type="Proteomes" id="UP001603857">
    <property type="component" value="Unassembled WGS sequence"/>
</dbReference>
<sequence length="144" mass="16255">MGKQRGIRKERKLRRYLKAPLRFLRKARDMYVRGMVETSAHFSYLEASVGFPTGPVFTVPTNFNVNSPSSQEDFKELVRAASVGTSSSPFDFGEEAQIIRVPRCRSMEIGTIHEDKPCVFDDDHVIAVGPNIYPRRRGGSATLF</sequence>
<evidence type="ECO:0008006" key="3">
    <source>
        <dbReference type="Google" id="ProtNLM"/>
    </source>
</evidence>
<name>A0ABD1LH59_9FABA</name>
<protein>
    <recommendedName>
        <fullName evidence="3">Ribosomal protein S4</fullName>
    </recommendedName>
</protein>
<dbReference type="AlphaFoldDB" id="A0ABD1LH59"/>
<dbReference type="PANTHER" id="PTHR33526">
    <property type="entry name" value="OS07G0123800 PROTEIN"/>
    <property type="match status" value="1"/>
</dbReference>
<dbReference type="EMBL" id="JBGMDY010000009">
    <property type="protein sequence ID" value="KAL2322856.1"/>
    <property type="molecule type" value="Genomic_DNA"/>
</dbReference>
<keyword evidence="2" id="KW-1185">Reference proteome</keyword>
<evidence type="ECO:0000313" key="2">
    <source>
        <dbReference type="Proteomes" id="UP001603857"/>
    </source>
</evidence>
<accession>A0ABD1LH59</accession>
<evidence type="ECO:0000313" key="1">
    <source>
        <dbReference type="EMBL" id="KAL2322856.1"/>
    </source>
</evidence>
<organism evidence="1 2">
    <name type="scientific">Flemingia macrophylla</name>
    <dbReference type="NCBI Taxonomy" id="520843"/>
    <lineage>
        <taxon>Eukaryota</taxon>
        <taxon>Viridiplantae</taxon>
        <taxon>Streptophyta</taxon>
        <taxon>Embryophyta</taxon>
        <taxon>Tracheophyta</taxon>
        <taxon>Spermatophyta</taxon>
        <taxon>Magnoliopsida</taxon>
        <taxon>eudicotyledons</taxon>
        <taxon>Gunneridae</taxon>
        <taxon>Pentapetalae</taxon>
        <taxon>rosids</taxon>
        <taxon>fabids</taxon>
        <taxon>Fabales</taxon>
        <taxon>Fabaceae</taxon>
        <taxon>Papilionoideae</taxon>
        <taxon>50 kb inversion clade</taxon>
        <taxon>NPAAA clade</taxon>
        <taxon>indigoferoid/millettioid clade</taxon>
        <taxon>Phaseoleae</taxon>
        <taxon>Flemingia</taxon>
    </lineage>
</organism>
<reference evidence="1 2" key="1">
    <citation type="submission" date="2024-08" db="EMBL/GenBank/DDBJ databases">
        <title>Insights into the chromosomal genome structure of Flemingia macrophylla.</title>
        <authorList>
            <person name="Ding Y."/>
            <person name="Zhao Y."/>
            <person name="Bi W."/>
            <person name="Wu M."/>
            <person name="Zhao G."/>
            <person name="Gong Y."/>
            <person name="Li W."/>
            <person name="Zhang P."/>
        </authorList>
    </citation>
    <scope>NUCLEOTIDE SEQUENCE [LARGE SCALE GENOMIC DNA]</scope>
    <source>
        <strain evidence="1">DYQJB</strain>
        <tissue evidence="1">Leaf</tissue>
    </source>
</reference>
<comment type="caution">
    <text evidence="1">The sequence shown here is derived from an EMBL/GenBank/DDBJ whole genome shotgun (WGS) entry which is preliminary data.</text>
</comment>
<gene>
    <name evidence="1" type="ORF">Fmac_027235</name>
</gene>
<dbReference type="PANTHER" id="PTHR33526:SF4">
    <property type="entry name" value="OS07G0123800 PROTEIN"/>
    <property type="match status" value="1"/>
</dbReference>